<sequence>MMNDFSRRGFLISTIATVSVTALPNGAFALTDAKARTLVDQVVADINKVISSGKSLSAMISDFERIFTRYADVNIIARSTLGADARRISKSQMQAFTKAFRGYIARKYGKRFNEFVGGRIEVQSVRKVKSWHEVKSMAFLRGEAPFEVNFLVSDRSGKDLFFDMTIEGISLRLSERTEIGSMLDRRKGDIDAMIADLRKAG</sequence>
<dbReference type="PANTHER" id="PTHR36573:SF1">
    <property type="entry name" value="INTERMEMBRANE PHOSPHOLIPID TRANSPORT SYSTEM BINDING PROTEIN MLAC"/>
    <property type="match status" value="1"/>
</dbReference>
<dbReference type="OrthoDB" id="7839352at2"/>
<name>A0A1Y5RZ03_9RHOB</name>
<dbReference type="InterPro" id="IPR006311">
    <property type="entry name" value="TAT_signal"/>
</dbReference>
<accession>A0A1Y5RZ03</accession>
<dbReference type="PANTHER" id="PTHR36573">
    <property type="entry name" value="INTERMEMBRANE PHOSPHOLIPID TRANSPORT SYSTEM BINDING PROTEIN MLAC"/>
    <property type="match status" value="1"/>
</dbReference>
<dbReference type="InterPro" id="IPR042245">
    <property type="entry name" value="Tgt2/MlaC_sf"/>
</dbReference>
<dbReference type="RefSeq" id="WP_085891572.1">
    <property type="nucleotide sequence ID" value="NZ_FWFL01000003.1"/>
</dbReference>
<proteinExistence type="predicted"/>
<dbReference type="EMBL" id="FWFL01000003">
    <property type="protein sequence ID" value="SLN28656.1"/>
    <property type="molecule type" value="Genomic_DNA"/>
</dbReference>
<dbReference type="Pfam" id="PF05494">
    <property type="entry name" value="MlaC"/>
    <property type="match status" value="1"/>
</dbReference>
<gene>
    <name evidence="1" type="ORF">PEL8287_01306</name>
</gene>
<reference evidence="1 2" key="1">
    <citation type="submission" date="2017-03" db="EMBL/GenBank/DDBJ databases">
        <authorList>
            <person name="Afonso C.L."/>
            <person name="Miller P.J."/>
            <person name="Scott M.A."/>
            <person name="Spackman E."/>
            <person name="Goraichik I."/>
            <person name="Dimitrov K.M."/>
            <person name="Suarez D.L."/>
            <person name="Swayne D.E."/>
        </authorList>
    </citation>
    <scope>NUCLEOTIDE SEQUENCE [LARGE SCALE GENOMIC DNA]</scope>
    <source>
        <strain evidence="1 2">CECT 8287</strain>
    </source>
</reference>
<evidence type="ECO:0000313" key="2">
    <source>
        <dbReference type="Proteomes" id="UP000193827"/>
    </source>
</evidence>
<dbReference type="PROSITE" id="PS51318">
    <property type="entry name" value="TAT"/>
    <property type="match status" value="1"/>
</dbReference>
<organism evidence="1 2">
    <name type="scientific">Roseovarius litorisediminis</name>
    <dbReference type="NCBI Taxonomy" id="1312363"/>
    <lineage>
        <taxon>Bacteria</taxon>
        <taxon>Pseudomonadati</taxon>
        <taxon>Pseudomonadota</taxon>
        <taxon>Alphaproteobacteria</taxon>
        <taxon>Rhodobacterales</taxon>
        <taxon>Roseobacteraceae</taxon>
        <taxon>Roseovarius</taxon>
    </lineage>
</organism>
<dbReference type="Gene3D" id="3.10.450.710">
    <property type="entry name" value="Tgt2/MlaC"/>
    <property type="match status" value="1"/>
</dbReference>
<protein>
    <submittedName>
        <fullName evidence="1">Toluene tolerance, Ttg2</fullName>
    </submittedName>
</protein>
<dbReference type="Proteomes" id="UP000193827">
    <property type="component" value="Unassembled WGS sequence"/>
</dbReference>
<evidence type="ECO:0000313" key="1">
    <source>
        <dbReference type="EMBL" id="SLN28656.1"/>
    </source>
</evidence>
<dbReference type="AlphaFoldDB" id="A0A1Y5RZ03"/>
<keyword evidence="2" id="KW-1185">Reference proteome</keyword>
<dbReference type="InterPro" id="IPR008869">
    <property type="entry name" value="MlaC/ttg2D"/>
</dbReference>